<dbReference type="EMBL" id="CAJNOK010032514">
    <property type="protein sequence ID" value="CAF1484843.1"/>
    <property type="molecule type" value="Genomic_DNA"/>
</dbReference>
<comment type="caution">
    <text evidence="2">The sequence shown here is derived from an EMBL/GenBank/DDBJ whole genome shotgun (WGS) entry which is preliminary data.</text>
</comment>
<accession>A0A815VLV0</accession>
<dbReference type="OrthoDB" id="10037595at2759"/>
<dbReference type="InterPro" id="IPR029044">
    <property type="entry name" value="Nucleotide-diphossugar_trans"/>
</dbReference>
<protein>
    <recommendedName>
        <fullName evidence="6">Initiation-specific alpha-1,6-mannosyltransferase</fullName>
    </recommendedName>
</protein>
<dbReference type="InterPro" id="IPR007577">
    <property type="entry name" value="GlycoTrfase_DXD_sugar-bd_CS"/>
</dbReference>
<organism evidence="2 5">
    <name type="scientific">Didymodactylos carnosus</name>
    <dbReference type="NCBI Taxonomy" id="1234261"/>
    <lineage>
        <taxon>Eukaryota</taxon>
        <taxon>Metazoa</taxon>
        <taxon>Spiralia</taxon>
        <taxon>Gnathifera</taxon>
        <taxon>Rotifera</taxon>
        <taxon>Eurotatoria</taxon>
        <taxon>Bdelloidea</taxon>
        <taxon>Philodinida</taxon>
        <taxon>Philodinidae</taxon>
        <taxon>Didymodactylos</taxon>
    </lineage>
</organism>
<dbReference type="PANTHER" id="PTHR31834">
    <property type="entry name" value="INITIATION-SPECIFIC ALPHA-1,6-MANNOSYLTRANSFERASE"/>
    <property type="match status" value="1"/>
</dbReference>
<dbReference type="PANTHER" id="PTHR31834:SF1">
    <property type="entry name" value="INITIATION-SPECIFIC ALPHA-1,6-MANNOSYLTRANSFERASE"/>
    <property type="match status" value="1"/>
</dbReference>
<name>A0A815VLV0_9BILA</name>
<gene>
    <name evidence="2" type="ORF">GPM918_LOCUS38252</name>
    <name evidence="1" type="ORF">OVA965_LOCUS36229</name>
    <name evidence="4" type="ORF">SRO942_LOCUS39066</name>
    <name evidence="3" type="ORF">TMI583_LOCUS37231</name>
</gene>
<dbReference type="GO" id="GO:0000009">
    <property type="term" value="F:alpha-1,6-mannosyltransferase activity"/>
    <property type="evidence" value="ECO:0007669"/>
    <property type="project" value="InterPro"/>
</dbReference>
<dbReference type="Proteomes" id="UP000681722">
    <property type="component" value="Unassembled WGS sequence"/>
</dbReference>
<evidence type="ECO:0000313" key="4">
    <source>
        <dbReference type="EMBL" id="CAF4394277.1"/>
    </source>
</evidence>
<dbReference type="EMBL" id="CAJOBA010054455">
    <property type="protein sequence ID" value="CAF4274793.1"/>
    <property type="molecule type" value="Genomic_DNA"/>
</dbReference>
<evidence type="ECO:0000313" key="1">
    <source>
        <dbReference type="EMBL" id="CAF1484843.1"/>
    </source>
</evidence>
<evidence type="ECO:0008006" key="6">
    <source>
        <dbReference type="Google" id="ProtNLM"/>
    </source>
</evidence>
<evidence type="ECO:0000313" key="5">
    <source>
        <dbReference type="Proteomes" id="UP000663829"/>
    </source>
</evidence>
<dbReference type="Pfam" id="PF04488">
    <property type="entry name" value="Gly_transf_sug"/>
    <property type="match status" value="1"/>
</dbReference>
<keyword evidence="5" id="KW-1185">Reference proteome</keyword>
<sequence>MIEKIKKTNFLIFSFILLTFLFSFAYNAQREAKRNEILLSEPLSSMTSCRYRIPRLIHQTVKSKLNISKDTQMAIQSWQLKNPQYRHLLYDDQDLEQFVINSYPHLLPLFREKLKTQVERTDLWRYLVLHEYGGIYTDSDTICVQPIDEWPIDNHTELVIGIEANMPNHTEVERFKLVYSIQFMQWTIVAKPKHPLLFNVFSRIDEYVNNEQNDYDSSKMGVLKRTGPGMFTQVINDYLNKTLNLTSKDVVNGGTYDHKRLKIVNINGFGAGQPHSHSASLLSLQNRTDIYAYHLFHGGWKKSYKIKN</sequence>
<dbReference type="SUPFAM" id="SSF53448">
    <property type="entry name" value="Nucleotide-diphospho-sugar transferases"/>
    <property type="match status" value="1"/>
</dbReference>
<dbReference type="Proteomes" id="UP000677228">
    <property type="component" value="Unassembled WGS sequence"/>
</dbReference>
<dbReference type="GO" id="GO:0006487">
    <property type="term" value="P:protein N-linked glycosylation"/>
    <property type="evidence" value="ECO:0007669"/>
    <property type="project" value="TreeGrafter"/>
</dbReference>
<dbReference type="AlphaFoldDB" id="A0A815VLV0"/>
<dbReference type="EMBL" id="CAJNOQ010025165">
    <property type="protein sequence ID" value="CAF1534587.1"/>
    <property type="molecule type" value="Genomic_DNA"/>
</dbReference>
<evidence type="ECO:0000313" key="3">
    <source>
        <dbReference type="EMBL" id="CAF4274793.1"/>
    </source>
</evidence>
<dbReference type="Proteomes" id="UP000663829">
    <property type="component" value="Unassembled WGS sequence"/>
</dbReference>
<proteinExistence type="predicted"/>
<reference evidence="2" key="1">
    <citation type="submission" date="2021-02" db="EMBL/GenBank/DDBJ databases">
        <authorList>
            <person name="Nowell W R."/>
        </authorList>
    </citation>
    <scope>NUCLEOTIDE SEQUENCE</scope>
</reference>
<dbReference type="Gene3D" id="3.90.550.20">
    <property type="match status" value="1"/>
</dbReference>
<dbReference type="Proteomes" id="UP000682733">
    <property type="component" value="Unassembled WGS sequence"/>
</dbReference>
<dbReference type="InterPro" id="IPR039367">
    <property type="entry name" value="Och1-like"/>
</dbReference>
<dbReference type="GO" id="GO:0000136">
    <property type="term" value="C:mannan polymerase complex"/>
    <property type="evidence" value="ECO:0007669"/>
    <property type="project" value="TreeGrafter"/>
</dbReference>
<dbReference type="EMBL" id="CAJOBC010090767">
    <property type="protein sequence ID" value="CAF4394277.1"/>
    <property type="molecule type" value="Genomic_DNA"/>
</dbReference>
<evidence type="ECO:0000313" key="2">
    <source>
        <dbReference type="EMBL" id="CAF1534587.1"/>
    </source>
</evidence>